<reference evidence="1" key="1">
    <citation type="submission" date="2009-10" db="EMBL/GenBank/DDBJ databases">
        <title>Complete sequence of Bacillus selenitireducens MLS10.</title>
        <authorList>
            <consortium name="US DOE Joint Genome Institute"/>
            <person name="Lucas S."/>
            <person name="Copeland A."/>
            <person name="Lapidus A."/>
            <person name="Glavina del Rio T."/>
            <person name="Dalin E."/>
            <person name="Tice H."/>
            <person name="Bruce D."/>
            <person name="Goodwin L."/>
            <person name="Pitluck S."/>
            <person name="Sims D."/>
            <person name="Brettin T."/>
            <person name="Detter J.C."/>
            <person name="Han C."/>
            <person name="Larimer F."/>
            <person name="Land M."/>
            <person name="Hauser L."/>
            <person name="Kyrpides N."/>
            <person name="Ovchinnikova G."/>
            <person name="Stolz J."/>
        </authorList>
    </citation>
    <scope>NUCLEOTIDE SEQUENCE [LARGE SCALE GENOMIC DNA]</scope>
    <source>
        <strain evidence="1">MLS10</strain>
    </source>
</reference>
<sequence length="150" mass="16897">MNKSKPTLYLVLFRCDREAMVKVGALGDVSISPGYYVYAGSAKRNLTARLKRHRKLQKPFRWHIDYLRPHLVWVRSFQLTEHEGECALVRAFCLVTGATAVQKGLGSSDCRCEAHVLKLPQKEPAEWDPAGFSERWNAAGTAAFGSNHHD</sequence>
<dbReference type="AlphaFoldDB" id="D6XT70"/>
<dbReference type="CDD" id="cd10441">
    <property type="entry name" value="GIY-YIG_COG1833"/>
    <property type="match status" value="1"/>
</dbReference>
<accession>D6XT70</accession>
<dbReference type="EMBL" id="CP001791">
    <property type="protein sequence ID" value="ADH99006.1"/>
    <property type="molecule type" value="Genomic_DNA"/>
</dbReference>
<gene>
    <name evidence="1" type="ordered locus">Bsel_1494</name>
</gene>
<dbReference type="HOGENOM" id="CLU_115699_0_0_9"/>
<keyword evidence="2" id="KW-1185">Reference proteome</keyword>
<dbReference type="InterPro" id="IPR002837">
    <property type="entry name" value="DUF123"/>
</dbReference>
<dbReference type="PANTHER" id="PTHR37460">
    <property type="entry name" value="ENDONUCLEASE III"/>
    <property type="match status" value="1"/>
</dbReference>
<dbReference type="OrthoDB" id="9802365at2"/>
<dbReference type="STRING" id="439292.Bsel_1494"/>
<dbReference type="RefSeq" id="WP_013172430.1">
    <property type="nucleotide sequence ID" value="NC_014219.1"/>
</dbReference>
<evidence type="ECO:0000313" key="1">
    <source>
        <dbReference type="EMBL" id="ADH99006.1"/>
    </source>
</evidence>
<dbReference type="Proteomes" id="UP000000271">
    <property type="component" value="Chromosome"/>
</dbReference>
<organism evidence="1 2">
    <name type="scientific">Bacillus selenitireducens (strain ATCC 700615 / DSM 15326 / MLS10)</name>
    <dbReference type="NCBI Taxonomy" id="439292"/>
    <lineage>
        <taxon>Bacteria</taxon>
        <taxon>Bacillati</taxon>
        <taxon>Bacillota</taxon>
        <taxon>Bacilli</taxon>
        <taxon>Bacillales</taxon>
        <taxon>Bacillaceae</taxon>
        <taxon>Salisediminibacterium</taxon>
    </lineage>
</organism>
<proteinExistence type="predicted"/>
<protein>
    <recommendedName>
        <fullName evidence="3">GIY-YIG domain-containing protein</fullName>
    </recommendedName>
</protein>
<dbReference type="KEGG" id="bse:Bsel_1494"/>
<dbReference type="PANTHER" id="PTHR37460:SF1">
    <property type="entry name" value="ENDONUCLEASE III"/>
    <property type="match status" value="1"/>
</dbReference>
<dbReference type="eggNOG" id="COG1833">
    <property type="taxonomic scope" value="Bacteria"/>
</dbReference>
<evidence type="ECO:0008006" key="3">
    <source>
        <dbReference type="Google" id="ProtNLM"/>
    </source>
</evidence>
<dbReference type="Pfam" id="PF01986">
    <property type="entry name" value="DUF123"/>
    <property type="match status" value="1"/>
</dbReference>
<evidence type="ECO:0000313" key="2">
    <source>
        <dbReference type="Proteomes" id="UP000000271"/>
    </source>
</evidence>
<name>D6XT70_BACIE</name>